<evidence type="ECO:0000259" key="9">
    <source>
        <dbReference type="PROSITE" id="PS51328"/>
    </source>
</evidence>
<dbReference type="GO" id="GO:0005537">
    <property type="term" value="F:D-mannose binding"/>
    <property type="evidence" value="ECO:0007669"/>
    <property type="project" value="TreeGrafter"/>
</dbReference>
<accession>A0A1E1KYZ4</accession>
<evidence type="ECO:0000256" key="4">
    <source>
        <dbReference type="ARBA" id="ARBA00022989"/>
    </source>
</evidence>
<name>A0A1E1KYZ4_9HELO</name>
<evidence type="ECO:0000256" key="1">
    <source>
        <dbReference type="ARBA" id="ARBA00004479"/>
    </source>
</evidence>
<evidence type="ECO:0000256" key="5">
    <source>
        <dbReference type="ARBA" id="ARBA00023136"/>
    </source>
</evidence>
<evidence type="ECO:0000256" key="6">
    <source>
        <dbReference type="SAM" id="MobiDB-lite"/>
    </source>
</evidence>
<organism evidence="10 11">
    <name type="scientific">Rhynchosporium agropyri</name>
    <dbReference type="NCBI Taxonomy" id="914238"/>
    <lineage>
        <taxon>Eukaryota</taxon>
        <taxon>Fungi</taxon>
        <taxon>Dikarya</taxon>
        <taxon>Ascomycota</taxon>
        <taxon>Pezizomycotina</taxon>
        <taxon>Leotiomycetes</taxon>
        <taxon>Helotiales</taxon>
        <taxon>Ploettnerulaceae</taxon>
        <taxon>Rhynchosporium</taxon>
    </lineage>
</organism>
<evidence type="ECO:0000256" key="2">
    <source>
        <dbReference type="ARBA" id="ARBA00022692"/>
    </source>
</evidence>
<dbReference type="GO" id="GO:0030134">
    <property type="term" value="C:COPII-coated ER to Golgi transport vesicle"/>
    <property type="evidence" value="ECO:0007669"/>
    <property type="project" value="TreeGrafter"/>
</dbReference>
<evidence type="ECO:0000256" key="7">
    <source>
        <dbReference type="SAM" id="Phobius"/>
    </source>
</evidence>
<proteinExistence type="predicted"/>
<keyword evidence="2 7" id="KW-0812">Transmembrane</keyword>
<evidence type="ECO:0000313" key="11">
    <source>
        <dbReference type="Proteomes" id="UP000178912"/>
    </source>
</evidence>
<dbReference type="InterPro" id="IPR005052">
    <property type="entry name" value="Lectin_leg"/>
</dbReference>
<dbReference type="InterPro" id="IPR013320">
    <property type="entry name" value="ConA-like_dom_sf"/>
</dbReference>
<feature type="compositionally biased region" description="Low complexity" evidence="6">
    <location>
        <begin position="244"/>
        <end position="261"/>
    </location>
</feature>
<dbReference type="EMBL" id="FJUX01000062">
    <property type="protein sequence ID" value="CZT03474.1"/>
    <property type="molecule type" value="Genomic_DNA"/>
</dbReference>
<dbReference type="InterPro" id="IPR051136">
    <property type="entry name" value="Intracellular_Lectin-GPT"/>
</dbReference>
<dbReference type="PANTHER" id="PTHR12223">
    <property type="entry name" value="VESICULAR MANNOSE-BINDING LECTIN"/>
    <property type="match status" value="1"/>
</dbReference>
<dbReference type="AlphaFoldDB" id="A0A1E1KYZ4"/>
<protein>
    <submittedName>
        <fullName evidence="10">Related to EMP47 Golgi membrane protein</fullName>
    </submittedName>
</protein>
<dbReference type="SUPFAM" id="SSF49899">
    <property type="entry name" value="Concanavalin A-like lectins/glucanases"/>
    <property type="match status" value="1"/>
</dbReference>
<dbReference type="InterPro" id="IPR035661">
    <property type="entry name" value="EMP46/EMP47_N"/>
</dbReference>
<keyword evidence="3 8" id="KW-0732">Signal</keyword>
<evidence type="ECO:0000313" key="10">
    <source>
        <dbReference type="EMBL" id="CZT03474.1"/>
    </source>
</evidence>
<keyword evidence="5 7" id="KW-0472">Membrane</keyword>
<feature type="domain" description="L-type lectin-like" evidence="9">
    <location>
        <begin position="27"/>
        <end position="238"/>
    </location>
</feature>
<dbReference type="PROSITE" id="PS51328">
    <property type="entry name" value="L_LECTIN_LIKE"/>
    <property type="match status" value="1"/>
</dbReference>
<dbReference type="Gene3D" id="1.20.120.20">
    <property type="entry name" value="Apolipoprotein"/>
    <property type="match status" value="1"/>
</dbReference>
<evidence type="ECO:0000256" key="3">
    <source>
        <dbReference type="ARBA" id="ARBA00022729"/>
    </source>
</evidence>
<keyword evidence="4 7" id="KW-1133">Transmembrane helix</keyword>
<dbReference type="OrthoDB" id="10265193at2759"/>
<dbReference type="CDD" id="cd06903">
    <property type="entry name" value="lectin_EMP46_EMP47"/>
    <property type="match status" value="1"/>
</dbReference>
<feature type="region of interest" description="Disordered" evidence="6">
    <location>
        <begin position="238"/>
        <end position="296"/>
    </location>
</feature>
<dbReference type="GO" id="GO:0000139">
    <property type="term" value="C:Golgi membrane"/>
    <property type="evidence" value="ECO:0007669"/>
    <property type="project" value="TreeGrafter"/>
</dbReference>
<dbReference type="SUPFAM" id="SSF57997">
    <property type="entry name" value="Tropomyosin"/>
    <property type="match status" value="1"/>
</dbReference>
<gene>
    <name evidence="10" type="ORF">RAG0_10210</name>
</gene>
<dbReference type="GO" id="GO:0006888">
    <property type="term" value="P:endoplasmic reticulum to Golgi vesicle-mediated transport"/>
    <property type="evidence" value="ECO:0007669"/>
    <property type="project" value="TreeGrafter"/>
</dbReference>
<comment type="subcellular location">
    <subcellularLocation>
        <location evidence="1">Membrane</location>
        <topology evidence="1">Single-pass type I membrane protein</topology>
    </subcellularLocation>
</comment>
<feature type="signal peptide" evidence="8">
    <location>
        <begin position="1"/>
        <end position="21"/>
    </location>
</feature>
<dbReference type="GO" id="GO:0005793">
    <property type="term" value="C:endoplasmic reticulum-Golgi intermediate compartment"/>
    <property type="evidence" value="ECO:0007669"/>
    <property type="project" value="TreeGrafter"/>
</dbReference>
<feature type="chain" id="PRO_5009446505" evidence="8">
    <location>
        <begin position="22"/>
        <end position="435"/>
    </location>
</feature>
<dbReference type="Gene3D" id="2.60.120.200">
    <property type="match status" value="1"/>
</dbReference>
<dbReference type="PANTHER" id="PTHR12223:SF28">
    <property type="entry name" value="LECTIN, MANNOSE BINDING 1 LIKE"/>
    <property type="match status" value="1"/>
</dbReference>
<evidence type="ECO:0000256" key="8">
    <source>
        <dbReference type="SAM" id="SignalP"/>
    </source>
</evidence>
<dbReference type="Proteomes" id="UP000178912">
    <property type="component" value="Unassembled WGS sequence"/>
</dbReference>
<reference evidence="11" key="1">
    <citation type="submission" date="2016-03" db="EMBL/GenBank/DDBJ databases">
        <authorList>
            <person name="Guldener U."/>
        </authorList>
    </citation>
    <scope>NUCLEOTIDE SEQUENCE [LARGE SCALE GENOMIC DNA]</scope>
    <source>
        <strain evidence="11">04CH-RAC-A.6.1</strain>
    </source>
</reference>
<sequence length="435" mass="48168">MHFSTPLSLTFASFFFSYAHATYLHNELSFGHQNRLSPSPRALPNWHLLGKPNPPEILSNKLVLTPPTPGNQRAGLWSEKTLQHQYWTVDVDFRTTGPERAGGNLQMWYVKDGQNIVGTSSIYTVGKFDGLVLVVDQYSGSAGYIRGFLNDGNTDYASHRSVDGLAFGHCLYAYRNLGRPSRVAIQQSSTGFKVTVDGNNCFSSDKVNLPLGNYFGITAASADNPDSFEVFKFVTTTESHTPDGQASGQQQGSGSNTQAQSEAKQSKNVPVKHQRGGSVPLFSDIPDEAPSKYTSSSEQFADLHNRLQNMMKQISAATRDATHFSTENQKLTHQLSETLARIEGSVAELHSFRERLDEIQADVRSTKGDLHTQLDKHVADVKYEVRDTHTSLHDKLSARYGIWSIVLVVVGSQVVLVGAYLMYKKRSNGSHMKYL</sequence>
<dbReference type="Pfam" id="PF03388">
    <property type="entry name" value="Lectin_leg-like"/>
    <property type="match status" value="1"/>
</dbReference>
<keyword evidence="11" id="KW-1185">Reference proteome</keyword>
<feature type="transmembrane region" description="Helical" evidence="7">
    <location>
        <begin position="400"/>
        <end position="423"/>
    </location>
</feature>
<dbReference type="GO" id="GO:0005789">
    <property type="term" value="C:endoplasmic reticulum membrane"/>
    <property type="evidence" value="ECO:0007669"/>
    <property type="project" value="TreeGrafter"/>
</dbReference>